<feature type="transmembrane region" description="Helical" evidence="10">
    <location>
        <begin position="48"/>
        <end position="72"/>
    </location>
</feature>
<name>A0A8J4BHP4_9CHLO</name>
<dbReference type="GO" id="GO:0016746">
    <property type="term" value="F:acyltransferase activity"/>
    <property type="evidence" value="ECO:0007669"/>
    <property type="project" value="UniProtKB-KW"/>
</dbReference>
<feature type="compositionally biased region" description="Low complexity" evidence="9">
    <location>
        <begin position="263"/>
        <end position="293"/>
    </location>
</feature>
<evidence type="ECO:0000313" key="13">
    <source>
        <dbReference type="Proteomes" id="UP000747399"/>
    </source>
</evidence>
<evidence type="ECO:0000256" key="8">
    <source>
        <dbReference type="ARBA" id="ARBA00023315"/>
    </source>
</evidence>
<evidence type="ECO:0000256" key="9">
    <source>
        <dbReference type="SAM" id="MobiDB-lite"/>
    </source>
</evidence>
<keyword evidence="4 10" id="KW-0812">Transmembrane</keyword>
<dbReference type="AlphaFoldDB" id="A0A8J4BHP4"/>
<dbReference type="Proteomes" id="UP000747399">
    <property type="component" value="Unassembled WGS sequence"/>
</dbReference>
<evidence type="ECO:0000256" key="7">
    <source>
        <dbReference type="ARBA" id="ARBA00023136"/>
    </source>
</evidence>
<feature type="transmembrane region" description="Helical" evidence="10">
    <location>
        <begin position="84"/>
        <end position="105"/>
    </location>
</feature>
<evidence type="ECO:0000256" key="4">
    <source>
        <dbReference type="ARBA" id="ARBA00022692"/>
    </source>
</evidence>
<feature type="transmembrane region" description="Helical" evidence="10">
    <location>
        <begin position="117"/>
        <end position="139"/>
    </location>
</feature>
<comment type="similarity">
    <text evidence="2">Belongs to the 1-acyl-sn-glycerol-3-phosphate acyltransferase family.</text>
</comment>
<evidence type="ECO:0000259" key="11">
    <source>
        <dbReference type="SMART" id="SM00563"/>
    </source>
</evidence>
<evidence type="ECO:0000256" key="5">
    <source>
        <dbReference type="ARBA" id="ARBA00022989"/>
    </source>
</evidence>
<sequence length="523" mass="55638">MKMSEATRFVSGPNPVDCVEASPFIELGCPFTLYEAFKMLLLLPLLPFRLAIGGLALIAIAITNSLVIWSWPLEKPLPPWRRRVVLLSKELVLITLWCLGFRIRVRGRENIKTAERLGAVAIFNHVSWVDAFALVWLMAPSGVSKESNGRIPVIGQAVRALQTVYIPYDKLSKRNGSGGDSGGGRGGGVKGTGANPAVHVPKDCSTAAATMTAAATATALHMRPSDAVSAVQGSGAAAAAAAAIAATDDDGKALVNKFISGANSSPSNCASPCSDRSSSSSSSNGNSNSSASSKKALGRASSSSCSAIETNRVCTDGAEGAASGNAACAEAPPAAPAPPAAAPAPAVGSLGRSDVVKSRVTEVLLRRVHHPSYCKPGGFPMVVMAPEGTTSNGRGLLNFRTGAFVLGRTVLPICFRYRWRGLNPAWTIGDERWHFLRLMSQFRNDLEIEILPPYKPSFDELKDPHLFASHVRRQMASVLDIPLYDASHDDYLALRRRGVDVSWDGRHVIVSHTVNRHRRDAVV</sequence>
<keyword evidence="13" id="KW-1185">Reference proteome</keyword>
<dbReference type="EMBL" id="BNCO01000045">
    <property type="protein sequence ID" value="GIL61493.1"/>
    <property type="molecule type" value="Genomic_DNA"/>
</dbReference>
<dbReference type="Pfam" id="PF01553">
    <property type="entry name" value="Acyltransferase"/>
    <property type="match status" value="1"/>
</dbReference>
<feature type="domain" description="Phospholipid/glycerol acyltransferase" evidence="11">
    <location>
        <begin position="119"/>
        <end position="418"/>
    </location>
</feature>
<feature type="region of interest" description="Disordered" evidence="9">
    <location>
        <begin position="328"/>
        <end position="348"/>
    </location>
</feature>
<feature type="compositionally biased region" description="Pro residues" evidence="9">
    <location>
        <begin position="333"/>
        <end position="342"/>
    </location>
</feature>
<gene>
    <name evidence="12" type="ORF">Vafri_15928</name>
</gene>
<dbReference type="SUPFAM" id="SSF69593">
    <property type="entry name" value="Glycerol-3-phosphate (1)-acyltransferase"/>
    <property type="match status" value="2"/>
</dbReference>
<feature type="compositionally biased region" description="Gly residues" evidence="9">
    <location>
        <begin position="176"/>
        <end position="191"/>
    </location>
</feature>
<dbReference type="GO" id="GO:0006629">
    <property type="term" value="P:lipid metabolic process"/>
    <property type="evidence" value="ECO:0007669"/>
    <property type="project" value="UniProtKB-KW"/>
</dbReference>
<keyword evidence="7 10" id="KW-0472">Membrane</keyword>
<reference evidence="12" key="1">
    <citation type="journal article" date="2021" name="Proc. Natl. Acad. Sci. U.S.A.">
        <title>Three genomes in the algal genus Volvox reveal the fate of a haploid sex-determining region after a transition to homothallism.</title>
        <authorList>
            <person name="Yamamoto K."/>
            <person name="Hamaji T."/>
            <person name="Kawai-Toyooka H."/>
            <person name="Matsuzaki R."/>
            <person name="Takahashi F."/>
            <person name="Nishimura Y."/>
            <person name="Kawachi M."/>
            <person name="Noguchi H."/>
            <person name="Minakuchi Y."/>
            <person name="Umen J.G."/>
            <person name="Toyoda A."/>
            <person name="Nozaki H."/>
        </authorList>
    </citation>
    <scope>NUCLEOTIDE SEQUENCE</scope>
    <source>
        <strain evidence="12">NIES-3780</strain>
    </source>
</reference>
<evidence type="ECO:0000256" key="1">
    <source>
        <dbReference type="ARBA" id="ARBA00004370"/>
    </source>
</evidence>
<dbReference type="PANTHER" id="PTHR23063:SF59">
    <property type="entry name" value="ACYLTRANSFERASE"/>
    <property type="match status" value="1"/>
</dbReference>
<feature type="region of interest" description="Disordered" evidence="9">
    <location>
        <begin position="263"/>
        <end position="296"/>
    </location>
</feature>
<accession>A0A8J4BHP4</accession>
<dbReference type="InterPro" id="IPR002123">
    <property type="entry name" value="Plipid/glycerol_acylTrfase"/>
</dbReference>
<evidence type="ECO:0000256" key="10">
    <source>
        <dbReference type="SAM" id="Phobius"/>
    </source>
</evidence>
<keyword evidence="8" id="KW-0012">Acyltransferase</keyword>
<organism evidence="12 13">
    <name type="scientific">Volvox africanus</name>
    <dbReference type="NCBI Taxonomy" id="51714"/>
    <lineage>
        <taxon>Eukaryota</taxon>
        <taxon>Viridiplantae</taxon>
        <taxon>Chlorophyta</taxon>
        <taxon>core chlorophytes</taxon>
        <taxon>Chlorophyceae</taxon>
        <taxon>CS clade</taxon>
        <taxon>Chlamydomonadales</taxon>
        <taxon>Volvocaceae</taxon>
        <taxon>Volvox</taxon>
    </lineage>
</organism>
<dbReference type="GO" id="GO:0016020">
    <property type="term" value="C:membrane"/>
    <property type="evidence" value="ECO:0007669"/>
    <property type="project" value="UniProtKB-SubCell"/>
</dbReference>
<proteinExistence type="inferred from homology"/>
<comment type="caution">
    <text evidence="12">The sequence shown here is derived from an EMBL/GenBank/DDBJ whole genome shotgun (WGS) entry which is preliminary data.</text>
</comment>
<keyword evidence="3" id="KW-0808">Transferase</keyword>
<dbReference type="SMART" id="SM00563">
    <property type="entry name" value="PlsC"/>
    <property type="match status" value="1"/>
</dbReference>
<evidence type="ECO:0000256" key="6">
    <source>
        <dbReference type="ARBA" id="ARBA00023098"/>
    </source>
</evidence>
<protein>
    <recommendedName>
        <fullName evidence="11">Phospholipid/glycerol acyltransferase domain-containing protein</fullName>
    </recommendedName>
</protein>
<evidence type="ECO:0000256" key="3">
    <source>
        <dbReference type="ARBA" id="ARBA00022679"/>
    </source>
</evidence>
<evidence type="ECO:0000313" key="12">
    <source>
        <dbReference type="EMBL" id="GIL61493.1"/>
    </source>
</evidence>
<dbReference type="PANTHER" id="PTHR23063">
    <property type="entry name" value="PHOSPHOLIPID ACYLTRANSFERASE"/>
    <property type="match status" value="1"/>
</dbReference>
<keyword evidence="5 10" id="KW-1133">Transmembrane helix</keyword>
<evidence type="ECO:0000256" key="2">
    <source>
        <dbReference type="ARBA" id="ARBA00008655"/>
    </source>
</evidence>
<feature type="region of interest" description="Disordered" evidence="9">
    <location>
        <begin position="175"/>
        <end position="195"/>
    </location>
</feature>
<comment type="subcellular location">
    <subcellularLocation>
        <location evidence="1">Membrane</location>
    </subcellularLocation>
</comment>
<keyword evidence="6" id="KW-0443">Lipid metabolism</keyword>